<protein>
    <recommendedName>
        <fullName evidence="3">N-acetyltransferase domain-containing protein</fullName>
    </recommendedName>
</protein>
<dbReference type="RefSeq" id="WP_116099258.1">
    <property type="nucleotide sequence ID" value="NZ_QNVU01000032.1"/>
</dbReference>
<dbReference type="EMBL" id="QNVU01000032">
    <property type="protein sequence ID" value="REC46359.1"/>
    <property type="molecule type" value="Genomic_DNA"/>
</dbReference>
<gene>
    <name evidence="1" type="ORF">DRF68_14700</name>
</gene>
<dbReference type="Gene3D" id="3.40.630.30">
    <property type="match status" value="1"/>
</dbReference>
<proteinExistence type="predicted"/>
<dbReference type="AlphaFoldDB" id="A0A3D9AYM8"/>
<sequence length="221" mass="25655">MKTINFSVLEKSELRKLAEFVVKENFSHHNENFCHDPSFIRKEIEYVLNEEKSFSNSRIIVAQNNNQIIGSIRTLKWNMKDILPVEKMFSVKLSSFLDGEQYNIWHIGRFAIKKGYKEGGINLFKTLMTFAIQDVCSEENALAVAECDAKLLKILKILGINAHHITNSIHYLGSETIPIILEHESLKNFLKKNIYLVKNYDLDILHRSVVFKDSIKNYTFV</sequence>
<name>A0A3D9AYM8_9FLAO</name>
<reference evidence="1 2" key="1">
    <citation type="journal article" date="2004" name="Emerg. Infect. Dis.">
        <title>Amoebae-resisting bacteria isolated from human nasal swabs by amoebal coculture.</title>
        <authorList>
            <person name="Greub G."/>
            <person name="La Scola B."/>
            <person name="Raoult D."/>
        </authorList>
    </citation>
    <scope>NUCLEOTIDE SEQUENCE [LARGE SCALE GENOMIC DNA]</scope>
    <source>
        <strain evidence="1 2">CCUG 51329</strain>
    </source>
</reference>
<keyword evidence="2" id="KW-1185">Reference proteome</keyword>
<evidence type="ECO:0000313" key="1">
    <source>
        <dbReference type="EMBL" id="REC46359.1"/>
    </source>
</evidence>
<organism evidence="1 2">
    <name type="scientific">Candidatus Chryseobacterium massiliense</name>
    <dbReference type="NCBI Taxonomy" id="204089"/>
    <lineage>
        <taxon>Bacteria</taxon>
        <taxon>Pseudomonadati</taxon>
        <taxon>Bacteroidota</taxon>
        <taxon>Flavobacteriia</taxon>
        <taxon>Flavobacteriales</taxon>
        <taxon>Weeksellaceae</taxon>
        <taxon>Chryseobacterium group</taxon>
        <taxon>Chryseobacterium</taxon>
    </lineage>
</organism>
<dbReference type="Proteomes" id="UP000256924">
    <property type="component" value="Unassembled WGS sequence"/>
</dbReference>
<dbReference type="SUPFAM" id="SSF55729">
    <property type="entry name" value="Acyl-CoA N-acyltransferases (Nat)"/>
    <property type="match status" value="1"/>
</dbReference>
<comment type="caution">
    <text evidence="1">The sequence shown here is derived from an EMBL/GenBank/DDBJ whole genome shotgun (WGS) entry which is preliminary data.</text>
</comment>
<dbReference type="InterPro" id="IPR016181">
    <property type="entry name" value="Acyl_CoA_acyltransferase"/>
</dbReference>
<evidence type="ECO:0008006" key="3">
    <source>
        <dbReference type="Google" id="ProtNLM"/>
    </source>
</evidence>
<accession>A0A3D9AYM8</accession>
<evidence type="ECO:0000313" key="2">
    <source>
        <dbReference type="Proteomes" id="UP000256924"/>
    </source>
</evidence>